<reference evidence="3" key="1">
    <citation type="journal article" date="2013" name="PLoS ONE">
        <title>Metagenomic insights into the carbohydrate-active enzymes carried by the microorganisms adhering to solid digesta in the rumen of cows.</title>
        <authorList>
            <person name="Wang L."/>
            <person name="Hatem A."/>
            <person name="Catalyurek U.V."/>
            <person name="Morrison M."/>
            <person name="Yu Z."/>
        </authorList>
    </citation>
    <scope>NUCLEOTIDE SEQUENCE</scope>
</reference>
<dbReference type="InterPro" id="IPR052515">
    <property type="entry name" value="Gfo/Idh/MocA_Oxidoreductase"/>
</dbReference>
<name>W0FNL9_9BACT</name>
<evidence type="ECO:0000259" key="2">
    <source>
        <dbReference type="Pfam" id="PF22725"/>
    </source>
</evidence>
<dbReference type="InterPro" id="IPR055170">
    <property type="entry name" value="GFO_IDH_MocA-like_dom"/>
</dbReference>
<dbReference type="InterPro" id="IPR000683">
    <property type="entry name" value="Gfo/Idh/MocA-like_OxRdtase_N"/>
</dbReference>
<evidence type="ECO:0000313" key="3">
    <source>
        <dbReference type="EMBL" id="AHF24382.1"/>
    </source>
</evidence>
<dbReference type="Gene3D" id="3.30.360.10">
    <property type="entry name" value="Dihydrodipicolinate Reductase, domain 2"/>
    <property type="match status" value="1"/>
</dbReference>
<dbReference type="GO" id="GO:0000166">
    <property type="term" value="F:nucleotide binding"/>
    <property type="evidence" value="ECO:0007669"/>
    <property type="project" value="InterPro"/>
</dbReference>
<dbReference type="SUPFAM" id="SSF55347">
    <property type="entry name" value="Glyceraldehyde-3-phosphate dehydrogenase-like, C-terminal domain"/>
    <property type="match status" value="1"/>
</dbReference>
<evidence type="ECO:0000259" key="1">
    <source>
        <dbReference type="Pfam" id="PF01408"/>
    </source>
</evidence>
<dbReference type="PANTHER" id="PTHR43249:SF1">
    <property type="entry name" value="D-GLUCOSIDE 3-DEHYDROGENASE"/>
    <property type="match status" value="1"/>
</dbReference>
<dbReference type="InterPro" id="IPR036291">
    <property type="entry name" value="NAD(P)-bd_dom_sf"/>
</dbReference>
<dbReference type="Gene3D" id="3.40.50.720">
    <property type="entry name" value="NAD(P)-binding Rossmann-like Domain"/>
    <property type="match status" value="1"/>
</dbReference>
<dbReference type="PANTHER" id="PTHR43249">
    <property type="entry name" value="UDP-N-ACETYL-2-AMINO-2-DEOXY-D-GLUCURONATE OXIDASE"/>
    <property type="match status" value="1"/>
</dbReference>
<dbReference type="AlphaFoldDB" id="W0FNL9"/>
<organism evidence="3">
    <name type="scientific">uncultured bacterium Contig29</name>
    <dbReference type="NCBI Taxonomy" id="1393550"/>
    <lineage>
        <taxon>Bacteria</taxon>
        <taxon>environmental samples</taxon>
    </lineage>
</organism>
<proteinExistence type="predicted"/>
<dbReference type="Pfam" id="PF01408">
    <property type="entry name" value="GFO_IDH_MocA"/>
    <property type="match status" value="1"/>
</dbReference>
<dbReference type="Pfam" id="PF22725">
    <property type="entry name" value="GFO_IDH_MocA_C3"/>
    <property type="match status" value="1"/>
</dbReference>
<protein>
    <submittedName>
        <fullName evidence="3">Oxidoreductase domain protein</fullName>
    </submittedName>
</protein>
<sequence>MIKVAVIGNGGICPAHIGAYLQFPDRCRIVALVDIIPGKAEKMKERFSLDCETYLDHHDILDLDIDLVDICTPPFTHAEIAVNALRAGKNVVCEKPMAASLEECDAMLKARNESGKKLTVIAQNRFRKEIRDIKALVDSGIAGKVRDVRIDSFWFRAHSYYDLWWRGTWEKEGGGCTLNHAVHHIDMLGWIMDLPERVTSVLTNTGHDNAEVEDLSVSVMEYPGALATVTASVVHHGEDQKLVFQCEKAMLSAPFDCFASVTHPNGFPEKVPDASFRAEVEAFLAKLPPVPYENHSGQLEAMLTALEIGSPVPITGEEGRRTIELITAIYKAGSSHMPVTLPLAKEDPFYTVAGIRANVPHFYEKTASVEDFEGDIVVGGSRKDG</sequence>
<feature type="domain" description="GFO/IDH/MocA-like oxidoreductase" evidence="2">
    <location>
        <begin position="131"/>
        <end position="251"/>
    </location>
</feature>
<accession>W0FNL9</accession>
<feature type="domain" description="Gfo/Idh/MocA-like oxidoreductase N-terminal" evidence="1">
    <location>
        <begin position="2"/>
        <end position="120"/>
    </location>
</feature>
<dbReference type="EMBL" id="KC246792">
    <property type="protein sequence ID" value="AHF24382.1"/>
    <property type="molecule type" value="Genomic_DNA"/>
</dbReference>
<dbReference type="SUPFAM" id="SSF51735">
    <property type="entry name" value="NAD(P)-binding Rossmann-fold domains"/>
    <property type="match status" value="1"/>
</dbReference>